<comment type="caution">
    <text evidence="7">The sequence shown here is derived from an EMBL/GenBank/DDBJ whole genome shotgun (WGS) entry which is preliminary data.</text>
</comment>
<dbReference type="EMBL" id="ML978284">
    <property type="protein sequence ID" value="KAF2024781.1"/>
    <property type="molecule type" value="Genomic_DNA"/>
</dbReference>
<sequence>MTVLCHRCDRSFRTYSALYQHERDSSNHHECPVCDYDGTSWEDLLEHCREEGCRDVCGGCNNGQGTLWAEDCDEYWEHVEDYNVCTECERHFSSASNLYQHKLSHRQLMYECYCCDRTFKTYGGMIIHLERGTCGDTDEISMNELAAECRKWRYFIYTNFQNDMYNCVPLEHGLDPYYCPTCDASMPKLSSLFQHIESDSCDQTLGDSVIGQLRNYLASRL</sequence>
<dbReference type="AlphaFoldDB" id="A0A9P4LFS1"/>
<dbReference type="PANTHER" id="PTHR24408">
    <property type="entry name" value="ZINC FINGER PROTEIN"/>
    <property type="match status" value="1"/>
</dbReference>
<feature type="domain" description="C2H2-type" evidence="6">
    <location>
        <begin position="83"/>
        <end position="105"/>
    </location>
</feature>
<dbReference type="Pfam" id="PF00096">
    <property type="entry name" value="zf-C2H2"/>
    <property type="match status" value="1"/>
</dbReference>
<dbReference type="SMART" id="SM00355">
    <property type="entry name" value="ZnF_C2H2"/>
    <property type="match status" value="5"/>
</dbReference>
<dbReference type="PANTHER" id="PTHR24408:SF58">
    <property type="entry name" value="TRANSCRIPTION FACTOR (TFIIIA), PUTATIVE (AFU_ORTHOLOGUE AFUA_1G05150)-RELATED"/>
    <property type="match status" value="1"/>
</dbReference>
<dbReference type="GO" id="GO:0000981">
    <property type="term" value="F:DNA-binding transcription factor activity, RNA polymerase II-specific"/>
    <property type="evidence" value="ECO:0007669"/>
    <property type="project" value="TreeGrafter"/>
</dbReference>
<dbReference type="GO" id="GO:0005634">
    <property type="term" value="C:nucleus"/>
    <property type="evidence" value="ECO:0007669"/>
    <property type="project" value="TreeGrafter"/>
</dbReference>
<feature type="domain" description="C2H2-type" evidence="6">
    <location>
        <begin position="3"/>
        <end position="32"/>
    </location>
</feature>
<dbReference type="OrthoDB" id="6105938at2759"/>
<dbReference type="Proteomes" id="UP000799777">
    <property type="component" value="Unassembled WGS sequence"/>
</dbReference>
<evidence type="ECO:0000313" key="8">
    <source>
        <dbReference type="Proteomes" id="UP000799777"/>
    </source>
</evidence>
<keyword evidence="1" id="KW-0479">Metal-binding</keyword>
<gene>
    <name evidence="7" type="ORF">EK21DRAFT_93777</name>
</gene>
<reference evidence="7" key="1">
    <citation type="journal article" date="2020" name="Stud. Mycol.">
        <title>101 Dothideomycetes genomes: a test case for predicting lifestyles and emergence of pathogens.</title>
        <authorList>
            <person name="Haridas S."/>
            <person name="Albert R."/>
            <person name="Binder M."/>
            <person name="Bloem J."/>
            <person name="Labutti K."/>
            <person name="Salamov A."/>
            <person name="Andreopoulos B."/>
            <person name="Baker S."/>
            <person name="Barry K."/>
            <person name="Bills G."/>
            <person name="Bluhm B."/>
            <person name="Cannon C."/>
            <person name="Castanera R."/>
            <person name="Culley D."/>
            <person name="Daum C."/>
            <person name="Ezra D."/>
            <person name="Gonzalez J."/>
            <person name="Henrissat B."/>
            <person name="Kuo A."/>
            <person name="Liang C."/>
            <person name="Lipzen A."/>
            <person name="Lutzoni F."/>
            <person name="Magnuson J."/>
            <person name="Mondo S."/>
            <person name="Nolan M."/>
            <person name="Ohm R."/>
            <person name="Pangilinan J."/>
            <person name="Park H.-J."/>
            <person name="Ramirez L."/>
            <person name="Alfaro M."/>
            <person name="Sun H."/>
            <person name="Tritt A."/>
            <person name="Yoshinaga Y."/>
            <person name="Zwiers L.-H."/>
            <person name="Turgeon B."/>
            <person name="Goodwin S."/>
            <person name="Spatafora J."/>
            <person name="Crous P."/>
            <person name="Grigoriev I."/>
        </authorList>
    </citation>
    <scope>NUCLEOTIDE SEQUENCE</scope>
    <source>
        <strain evidence="7">CBS 110217</strain>
    </source>
</reference>
<dbReference type="SUPFAM" id="SSF57667">
    <property type="entry name" value="beta-beta-alpha zinc fingers"/>
    <property type="match status" value="2"/>
</dbReference>
<proteinExistence type="predicted"/>
<accession>A0A9P4LFS1</accession>
<keyword evidence="4" id="KW-0862">Zinc</keyword>
<dbReference type="GO" id="GO:0008270">
    <property type="term" value="F:zinc ion binding"/>
    <property type="evidence" value="ECO:0007669"/>
    <property type="project" value="UniProtKB-KW"/>
</dbReference>
<dbReference type="PROSITE" id="PS50157">
    <property type="entry name" value="ZINC_FINGER_C2H2_2"/>
    <property type="match status" value="2"/>
</dbReference>
<evidence type="ECO:0000256" key="1">
    <source>
        <dbReference type="ARBA" id="ARBA00022723"/>
    </source>
</evidence>
<keyword evidence="8" id="KW-1185">Reference proteome</keyword>
<name>A0A9P4LFS1_9PLEO</name>
<keyword evidence="2" id="KW-0677">Repeat</keyword>
<evidence type="ECO:0000256" key="3">
    <source>
        <dbReference type="ARBA" id="ARBA00022771"/>
    </source>
</evidence>
<evidence type="ECO:0000256" key="5">
    <source>
        <dbReference type="PROSITE-ProRule" id="PRU00042"/>
    </source>
</evidence>
<dbReference type="PROSITE" id="PS00028">
    <property type="entry name" value="ZINC_FINGER_C2H2_1"/>
    <property type="match status" value="1"/>
</dbReference>
<evidence type="ECO:0000259" key="6">
    <source>
        <dbReference type="PROSITE" id="PS50157"/>
    </source>
</evidence>
<evidence type="ECO:0000256" key="2">
    <source>
        <dbReference type="ARBA" id="ARBA00022737"/>
    </source>
</evidence>
<evidence type="ECO:0000256" key="4">
    <source>
        <dbReference type="ARBA" id="ARBA00022833"/>
    </source>
</evidence>
<dbReference type="Gene3D" id="3.30.160.60">
    <property type="entry name" value="Classic Zinc Finger"/>
    <property type="match status" value="1"/>
</dbReference>
<dbReference type="Pfam" id="PF12874">
    <property type="entry name" value="zf-met"/>
    <property type="match status" value="1"/>
</dbReference>
<dbReference type="GO" id="GO:0043565">
    <property type="term" value="F:sequence-specific DNA binding"/>
    <property type="evidence" value="ECO:0007669"/>
    <property type="project" value="TreeGrafter"/>
</dbReference>
<organism evidence="7 8">
    <name type="scientific">Setomelanomma holmii</name>
    <dbReference type="NCBI Taxonomy" id="210430"/>
    <lineage>
        <taxon>Eukaryota</taxon>
        <taxon>Fungi</taxon>
        <taxon>Dikarya</taxon>
        <taxon>Ascomycota</taxon>
        <taxon>Pezizomycotina</taxon>
        <taxon>Dothideomycetes</taxon>
        <taxon>Pleosporomycetidae</taxon>
        <taxon>Pleosporales</taxon>
        <taxon>Pleosporineae</taxon>
        <taxon>Phaeosphaeriaceae</taxon>
        <taxon>Setomelanomma</taxon>
    </lineage>
</organism>
<keyword evidence="3 5" id="KW-0863">Zinc-finger</keyword>
<evidence type="ECO:0000313" key="7">
    <source>
        <dbReference type="EMBL" id="KAF2024781.1"/>
    </source>
</evidence>
<protein>
    <recommendedName>
        <fullName evidence="6">C2H2-type domain-containing protein</fullName>
    </recommendedName>
</protein>
<dbReference type="InterPro" id="IPR013087">
    <property type="entry name" value="Znf_C2H2_type"/>
</dbReference>
<dbReference type="InterPro" id="IPR036236">
    <property type="entry name" value="Znf_C2H2_sf"/>
</dbReference>